<dbReference type="AlphaFoldDB" id="A0A921DXZ0"/>
<evidence type="ECO:0000313" key="2">
    <source>
        <dbReference type="EMBL" id="HJE20281.1"/>
    </source>
</evidence>
<reference evidence="2" key="2">
    <citation type="submission" date="2021-09" db="EMBL/GenBank/DDBJ databases">
        <authorList>
            <person name="Gilroy R."/>
        </authorList>
    </citation>
    <scope>NUCLEOTIDE SEQUENCE</scope>
    <source>
        <strain evidence="2">6019</strain>
    </source>
</reference>
<name>A0A921DXZ0_9STAP</name>
<feature type="signal peptide" evidence="1">
    <location>
        <begin position="1"/>
        <end position="28"/>
    </location>
</feature>
<dbReference type="Gene3D" id="2.50.20.10">
    <property type="entry name" value="Lipoprotein localisation LolA/LolB/LppX"/>
    <property type="match status" value="1"/>
</dbReference>
<dbReference type="PANTHER" id="PTHR37507">
    <property type="entry name" value="SPORULATION PROTEIN YDCC"/>
    <property type="match status" value="1"/>
</dbReference>
<gene>
    <name evidence="2" type="ORF">K8V35_08010</name>
</gene>
<reference evidence="2" key="1">
    <citation type="journal article" date="2021" name="PeerJ">
        <title>Extensive microbial diversity within the chicken gut microbiome revealed by metagenomics and culture.</title>
        <authorList>
            <person name="Gilroy R."/>
            <person name="Ravi A."/>
            <person name="Getino M."/>
            <person name="Pursley I."/>
            <person name="Horton D.L."/>
            <person name="Alikhan N.F."/>
            <person name="Baker D."/>
            <person name="Gharbi K."/>
            <person name="Hall N."/>
            <person name="Watson M."/>
            <person name="Adriaenssens E.M."/>
            <person name="Foster-Nyarko E."/>
            <person name="Jarju S."/>
            <person name="Secka A."/>
            <person name="Antonio M."/>
            <person name="Oren A."/>
            <person name="Chaudhuri R.R."/>
            <person name="La Ragione R."/>
            <person name="Hildebrand F."/>
            <person name="Pallen M.J."/>
        </authorList>
    </citation>
    <scope>NUCLEOTIDE SEQUENCE</scope>
    <source>
        <strain evidence="2">6019</strain>
    </source>
</reference>
<evidence type="ECO:0000313" key="3">
    <source>
        <dbReference type="Proteomes" id="UP000763505"/>
    </source>
</evidence>
<protein>
    <recommendedName>
        <fullName evidence="4">Outer membrane lipoprotein-sorting protein</fullName>
    </recommendedName>
</protein>
<dbReference type="InterPro" id="IPR052944">
    <property type="entry name" value="Sporulation_related"/>
</dbReference>
<evidence type="ECO:0008006" key="4">
    <source>
        <dbReference type="Google" id="ProtNLM"/>
    </source>
</evidence>
<dbReference type="InterPro" id="IPR029046">
    <property type="entry name" value="LolA/LolB/LppX"/>
</dbReference>
<organism evidence="2 3">
    <name type="scientific">Aliicoccus persicus</name>
    <dbReference type="NCBI Taxonomy" id="930138"/>
    <lineage>
        <taxon>Bacteria</taxon>
        <taxon>Bacillati</taxon>
        <taxon>Bacillota</taxon>
        <taxon>Bacilli</taxon>
        <taxon>Bacillales</taxon>
        <taxon>Staphylococcaceae</taxon>
        <taxon>Aliicoccus</taxon>
    </lineage>
</organism>
<keyword evidence="1" id="KW-0732">Signal</keyword>
<sequence length="244" mass="28118">MKLNKLSLTTTVLLLFGLNINTVVSAEADSDMSIETLIEDAKEQIDELNSFYKESKTTLTTDEMTTELIVKEWMKQEDSNTLLRYEIIHDEDDVDIIVGSDDYALSYNENEAVAYEYIRSTDEEEDEASESIVNGYDDTQAVSVIEAALEQYDVTIEGIEEILERKSYHLIFEPKENADLTNTFEMWVDTEFFIILKQHEVGERHEFLLEVTDIETNEEIDDDMFELDIPEDVETITQETGEVS</sequence>
<dbReference type="Proteomes" id="UP000763505">
    <property type="component" value="Unassembled WGS sequence"/>
</dbReference>
<proteinExistence type="predicted"/>
<dbReference type="EMBL" id="DYYI01000088">
    <property type="protein sequence ID" value="HJE20281.1"/>
    <property type="molecule type" value="Genomic_DNA"/>
</dbReference>
<evidence type="ECO:0000256" key="1">
    <source>
        <dbReference type="SAM" id="SignalP"/>
    </source>
</evidence>
<dbReference type="PANTHER" id="PTHR37507:SF2">
    <property type="entry name" value="SPORULATION PROTEIN YDCC"/>
    <property type="match status" value="1"/>
</dbReference>
<accession>A0A921DXZ0</accession>
<comment type="caution">
    <text evidence="2">The sequence shown here is derived from an EMBL/GenBank/DDBJ whole genome shotgun (WGS) entry which is preliminary data.</text>
</comment>
<dbReference type="SUPFAM" id="SSF89392">
    <property type="entry name" value="Prokaryotic lipoproteins and lipoprotein localization factors"/>
    <property type="match status" value="1"/>
</dbReference>
<feature type="chain" id="PRO_5037019379" description="Outer membrane lipoprotein-sorting protein" evidence="1">
    <location>
        <begin position="29"/>
        <end position="244"/>
    </location>
</feature>